<reference evidence="3 4" key="1">
    <citation type="submission" date="2021-07" db="EMBL/GenBank/DDBJ databases">
        <title>The Aristolochia fimbriata genome: insights into angiosperm evolution, floral development and chemical biosynthesis.</title>
        <authorList>
            <person name="Jiao Y."/>
        </authorList>
    </citation>
    <scope>NUCLEOTIDE SEQUENCE [LARGE SCALE GENOMIC DNA]</scope>
    <source>
        <strain evidence="3">IBCAS-2021</strain>
        <tissue evidence="3">Leaf</tissue>
    </source>
</reference>
<evidence type="ECO:0008006" key="5">
    <source>
        <dbReference type="Google" id="ProtNLM"/>
    </source>
</evidence>
<dbReference type="AlphaFoldDB" id="A0AAV7FFH9"/>
<proteinExistence type="inferred from homology"/>
<dbReference type="Pfam" id="PF00657">
    <property type="entry name" value="Lipase_GDSL"/>
    <property type="match status" value="1"/>
</dbReference>
<evidence type="ECO:0000256" key="2">
    <source>
        <dbReference type="SAM" id="SignalP"/>
    </source>
</evidence>
<dbReference type="FunFam" id="3.40.50.1110:FF:000003">
    <property type="entry name" value="GDSL esterase/lipase APG"/>
    <property type="match status" value="1"/>
</dbReference>
<name>A0AAV7FFH9_ARIFI</name>
<feature type="signal peptide" evidence="2">
    <location>
        <begin position="1"/>
        <end position="20"/>
    </location>
</feature>
<dbReference type="CDD" id="cd01837">
    <property type="entry name" value="SGNH_plant_lipase_like"/>
    <property type="match status" value="1"/>
</dbReference>
<keyword evidence="2" id="KW-0732">Signal</keyword>
<dbReference type="EMBL" id="JAINDJ010000002">
    <property type="protein sequence ID" value="KAG9459264.1"/>
    <property type="molecule type" value="Genomic_DNA"/>
</dbReference>
<dbReference type="Proteomes" id="UP000825729">
    <property type="component" value="Unassembled WGS sequence"/>
</dbReference>
<dbReference type="InterPro" id="IPR050592">
    <property type="entry name" value="GDSL_lipolytic_enzyme"/>
</dbReference>
<dbReference type="InterPro" id="IPR035669">
    <property type="entry name" value="SGNH_plant_lipase-like"/>
</dbReference>
<accession>A0AAV7FFH9</accession>
<dbReference type="InterPro" id="IPR001087">
    <property type="entry name" value="GDSL"/>
</dbReference>
<comment type="similarity">
    <text evidence="1">Belongs to the 'GDSL' lipolytic enzyme family.</text>
</comment>
<evidence type="ECO:0000313" key="3">
    <source>
        <dbReference type="EMBL" id="KAG9459264.1"/>
    </source>
</evidence>
<sequence>MGFCTRALLGVACLLASVVASYGDALVPALFIFGDSIVDVGNNNNLHTIVKANFLPYGRDFVSHKPTGRFCNGKLASDFTAENLGFTSYPPAFLSPEATGNNLLTGVNFASGGSGLYDRTATLYRAISLTKQLQNYREYQAKVVNMVGTANASAIFSGGIHLLSAGSSDFVQNYYVNPLLYRFYTPEEFSDILIESFSSFVNSIYRLGGRKIGVTSLPPLGCLPAAITLFGPAGSNECVEKMNKDAVNFNKKLNASAAALTQKLANITIVVFDIYQPLMDLIHKPTDSGFFEARKACCGTGTIETSVLCNAKSPGTCSNATEYVFWDGFHPSEATNKVLSDALLIQGISLIS</sequence>
<dbReference type="InterPro" id="IPR036514">
    <property type="entry name" value="SGNH_hydro_sf"/>
</dbReference>
<dbReference type="SUPFAM" id="SSF52266">
    <property type="entry name" value="SGNH hydrolase"/>
    <property type="match status" value="1"/>
</dbReference>
<protein>
    <recommendedName>
        <fullName evidence="5">GDSL esterase/lipase</fullName>
    </recommendedName>
</protein>
<comment type="caution">
    <text evidence="3">The sequence shown here is derived from an EMBL/GenBank/DDBJ whole genome shotgun (WGS) entry which is preliminary data.</text>
</comment>
<keyword evidence="4" id="KW-1185">Reference proteome</keyword>
<gene>
    <name evidence="3" type="ORF">H6P81_003772</name>
</gene>
<evidence type="ECO:0000313" key="4">
    <source>
        <dbReference type="Proteomes" id="UP000825729"/>
    </source>
</evidence>
<evidence type="ECO:0000256" key="1">
    <source>
        <dbReference type="ARBA" id="ARBA00008668"/>
    </source>
</evidence>
<feature type="chain" id="PRO_5043843416" description="GDSL esterase/lipase" evidence="2">
    <location>
        <begin position="21"/>
        <end position="352"/>
    </location>
</feature>
<organism evidence="3 4">
    <name type="scientific">Aristolochia fimbriata</name>
    <name type="common">White veined hardy Dutchman's pipe vine</name>
    <dbReference type="NCBI Taxonomy" id="158543"/>
    <lineage>
        <taxon>Eukaryota</taxon>
        <taxon>Viridiplantae</taxon>
        <taxon>Streptophyta</taxon>
        <taxon>Embryophyta</taxon>
        <taxon>Tracheophyta</taxon>
        <taxon>Spermatophyta</taxon>
        <taxon>Magnoliopsida</taxon>
        <taxon>Magnoliidae</taxon>
        <taxon>Piperales</taxon>
        <taxon>Aristolochiaceae</taxon>
        <taxon>Aristolochia</taxon>
    </lineage>
</organism>
<dbReference type="PANTHER" id="PTHR45642">
    <property type="entry name" value="GDSL ESTERASE/LIPASE EXL3"/>
    <property type="match status" value="1"/>
</dbReference>
<dbReference type="GO" id="GO:0016788">
    <property type="term" value="F:hydrolase activity, acting on ester bonds"/>
    <property type="evidence" value="ECO:0007669"/>
    <property type="project" value="InterPro"/>
</dbReference>
<dbReference type="PANTHER" id="PTHR45642:SF103">
    <property type="entry name" value="ZINC FINGER PROTEIN"/>
    <property type="match status" value="1"/>
</dbReference>
<dbReference type="Gene3D" id="3.40.50.1110">
    <property type="entry name" value="SGNH hydrolase"/>
    <property type="match status" value="1"/>
</dbReference>